<keyword evidence="6" id="KW-0406">Ion transport</keyword>
<dbReference type="AlphaFoldDB" id="A0A401IBQ4"/>
<keyword evidence="11" id="KW-1185">Reference proteome</keyword>
<keyword evidence="5 9" id="KW-1133">Transmembrane helix</keyword>
<dbReference type="RefSeq" id="WP_227873494.1">
    <property type="nucleotide sequence ID" value="NZ_BDQK01000001.1"/>
</dbReference>
<proteinExistence type="inferred from homology"/>
<dbReference type="Proteomes" id="UP000287247">
    <property type="component" value="Unassembled WGS sequence"/>
</dbReference>
<dbReference type="PANTHER" id="PTHR33281">
    <property type="entry name" value="UPF0187 PROTEIN YNEE"/>
    <property type="match status" value="1"/>
</dbReference>
<evidence type="ECO:0000313" key="11">
    <source>
        <dbReference type="Proteomes" id="UP000287247"/>
    </source>
</evidence>
<evidence type="ECO:0000256" key="3">
    <source>
        <dbReference type="ARBA" id="ARBA00022475"/>
    </source>
</evidence>
<name>A0A401IBQ4_APHSA</name>
<keyword evidence="3" id="KW-1003">Cell membrane</keyword>
<dbReference type="InterPro" id="IPR044669">
    <property type="entry name" value="YneE/VCCN1/2-like"/>
</dbReference>
<feature type="transmembrane region" description="Helical" evidence="9">
    <location>
        <begin position="27"/>
        <end position="49"/>
    </location>
</feature>
<dbReference type="PANTHER" id="PTHR33281:SF19">
    <property type="entry name" value="VOLTAGE-DEPENDENT ANION CHANNEL-FORMING PROTEIN YNEE"/>
    <property type="match status" value="1"/>
</dbReference>
<evidence type="ECO:0000256" key="5">
    <source>
        <dbReference type="ARBA" id="ARBA00022989"/>
    </source>
</evidence>
<evidence type="ECO:0000256" key="8">
    <source>
        <dbReference type="ARBA" id="ARBA00034708"/>
    </source>
</evidence>
<feature type="transmembrane region" description="Helical" evidence="9">
    <location>
        <begin position="55"/>
        <end position="74"/>
    </location>
</feature>
<comment type="similarity">
    <text evidence="8">Belongs to the anion channel-forming bestrophin (TC 1.A.46) family.</text>
</comment>
<evidence type="ECO:0000256" key="1">
    <source>
        <dbReference type="ARBA" id="ARBA00004651"/>
    </source>
</evidence>
<accession>A0A401IBQ4</accession>
<feature type="transmembrane region" description="Helical" evidence="9">
    <location>
        <begin position="217"/>
        <end position="236"/>
    </location>
</feature>
<organism evidence="10 11">
    <name type="scientific">Aphanothece sacrum FPU1</name>
    <dbReference type="NCBI Taxonomy" id="1920663"/>
    <lineage>
        <taxon>Bacteria</taxon>
        <taxon>Bacillati</taxon>
        <taxon>Cyanobacteriota</taxon>
        <taxon>Cyanophyceae</taxon>
        <taxon>Oscillatoriophycideae</taxon>
        <taxon>Chroococcales</taxon>
        <taxon>Aphanothecaceae</taxon>
        <taxon>Aphanothece</taxon>
    </lineage>
</organism>
<comment type="caution">
    <text evidence="10">The sequence shown here is derived from an EMBL/GenBank/DDBJ whole genome shotgun (WGS) entry which is preliminary data.</text>
</comment>
<gene>
    <name evidence="10" type="ORF">AsFPU1_0096</name>
</gene>
<evidence type="ECO:0000256" key="9">
    <source>
        <dbReference type="SAM" id="Phobius"/>
    </source>
</evidence>
<sequence>MKNSSNSGQNREGRVWFRLAWQWRGSVIPAILPRVLFCAGVSLGITFLYKSGINLALRLESVVPSIVLGLLLVFRTNTAYERYWEGRKLWGNLVNTVRNLARTIWVTIKENNIEDRRDKIVILRLLIAFSIATKIHLRYEKVNDELAIFMPQKWHEKLKTMNNPPLEIAFWIGDYLQQQYEKKCIDSYQLITMFKLLDHMVDVLGGCERILKTPIPLAYSIHLKQLLLIYCLTLPFQLVDKLGWVTAPIVALISFTVFGIEAIGIEIENPFGYDHNDLPLDQICSTMQRNIEDLITLAPCVKHWQDPINDLTL</sequence>
<comment type="subcellular location">
    <subcellularLocation>
        <location evidence="1">Cell membrane</location>
        <topology evidence="1">Multi-pass membrane protein</topology>
    </subcellularLocation>
</comment>
<dbReference type="GO" id="GO:0005886">
    <property type="term" value="C:plasma membrane"/>
    <property type="evidence" value="ECO:0007669"/>
    <property type="project" value="UniProtKB-SubCell"/>
</dbReference>
<evidence type="ECO:0000256" key="4">
    <source>
        <dbReference type="ARBA" id="ARBA00022692"/>
    </source>
</evidence>
<reference evidence="11" key="1">
    <citation type="submission" date="2017-05" db="EMBL/GenBank/DDBJ databases">
        <title>Physiological properties and genetic analysis related to exopolysaccharide production of fresh-water unicellular cyanobacterium Aphanothece sacrum, Suizenji Nori, that has been cultured as a food source in Japan.</title>
        <authorList>
            <person name="Kanesaki Y."/>
            <person name="Yoshikawa S."/>
            <person name="Ohki K."/>
        </authorList>
    </citation>
    <scope>NUCLEOTIDE SEQUENCE [LARGE SCALE GENOMIC DNA]</scope>
    <source>
        <strain evidence="11">FPU1</strain>
    </source>
</reference>
<evidence type="ECO:0000256" key="6">
    <source>
        <dbReference type="ARBA" id="ARBA00023065"/>
    </source>
</evidence>
<keyword evidence="2" id="KW-0813">Transport</keyword>
<dbReference type="EMBL" id="BDQK01000001">
    <property type="protein sequence ID" value="GBF78707.1"/>
    <property type="molecule type" value="Genomic_DNA"/>
</dbReference>
<evidence type="ECO:0000313" key="10">
    <source>
        <dbReference type="EMBL" id="GBF78707.1"/>
    </source>
</evidence>
<evidence type="ECO:0000256" key="7">
    <source>
        <dbReference type="ARBA" id="ARBA00023136"/>
    </source>
</evidence>
<dbReference type="Pfam" id="PF25539">
    <property type="entry name" value="Bestrophin_2"/>
    <property type="match status" value="1"/>
</dbReference>
<keyword evidence="7 9" id="KW-0472">Membrane</keyword>
<feature type="transmembrane region" description="Helical" evidence="9">
    <location>
        <begin position="242"/>
        <end position="263"/>
    </location>
</feature>
<protein>
    <submittedName>
        <fullName evidence="10">Uncharacterized protein</fullName>
    </submittedName>
</protein>
<dbReference type="GO" id="GO:0005254">
    <property type="term" value="F:chloride channel activity"/>
    <property type="evidence" value="ECO:0007669"/>
    <property type="project" value="InterPro"/>
</dbReference>
<keyword evidence="4 9" id="KW-0812">Transmembrane</keyword>
<evidence type="ECO:0000256" key="2">
    <source>
        <dbReference type="ARBA" id="ARBA00022448"/>
    </source>
</evidence>